<dbReference type="Gene3D" id="6.10.340.10">
    <property type="match status" value="1"/>
</dbReference>
<dbReference type="Proteomes" id="UP000638648">
    <property type="component" value="Unassembled WGS sequence"/>
</dbReference>
<proteinExistence type="predicted"/>
<dbReference type="AlphaFoldDB" id="A0A927MP84"/>
<evidence type="ECO:0000256" key="8">
    <source>
        <dbReference type="ARBA" id="ARBA00022989"/>
    </source>
</evidence>
<dbReference type="InterPro" id="IPR004358">
    <property type="entry name" value="Sig_transdc_His_kin-like_C"/>
</dbReference>
<dbReference type="SMART" id="SM00304">
    <property type="entry name" value="HAMP"/>
    <property type="match status" value="1"/>
</dbReference>
<dbReference type="SUPFAM" id="SSF47384">
    <property type="entry name" value="Homodimeric domain of signal transducing histidine kinase"/>
    <property type="match status" value="1"/>
</dbReference>
<evidence type="ECO:0000256" key="4">
    <source>
        <dbReference type="ARBA" id="ARBA00022553"/>
    </source>
</evidence>
<evidence type="ECO:0000256" key="7">
    <source>
        <dbReference type="ARBA" id="ARBA00022777"/>
    </source>
</evidence>
<keyword evidence="9" id="KW-0902">Two-component regulatory system</keyword>
<dbReference type="EMBL" id="JADBEM010000001">
    <property type="protein sequence ID" value="MBE1604164.1"/>
    <property type="molecule type" value="Genomic_DNA"/>
</dbReference>
<keyword evidence="7 14" id="KW-0418">Kinase</keyword>
<dbReference type="Gene3D" id="1.10.287.130">
    <property type="match status" value="1"/>
</dbReference>
<evidence type="ECO:0000256" key="10">
    <source>
        <dbReference type="ARBA" id="ARBA00023136"/>
    </source>
</evidence>
<dbReference type="PANTHER" id="PTHR45436:SF8">
    <property type="entry name" value="HISTIDINE KINASE"/>
    <property type="match status" value="1"/>
</dbReference>
<dbReference type="InterPro" id="IPR036097">
    <property type="entry name" value="HisK_dim/P_sf"/>
</dbReference>
<dbReference type="InterPro" id="IPR003594">
    <property type="entry name" value="HATPase_dom"/>
</dbReference>
<dbReference type="PROSITE" id="PS50885">
    <property type="entry name" value="HAMP"/>
    <property type="match status" value="1"/>
</dbReference>
<keyword evidence="10 11" id="KW-0472">Membrane</keyword>
<evidence type="ECO:0000256" key="3">
    <source>
        <dbReference type="ARBA" id="ARBA00012438"/>
    </source>
</evidence>
<gene>
    <name evidence="14" type="ORF">HEB94_001012</name>
</gene>
<dbReference type="InterPro" id="IPR005467">
    <property type="entry name" value="His_kinase_dom"/>
</dbReference>
<dbReference type="SMART" id="SM00387">
    <property type="entry name" value="HATPase_c"/>
    <property type="match status" value="1"/>
</dbReference>
<organism evidence="14 15">
    <name type="scientific">Actinopolymorpha pittospori</name>
    <dbReference type="NCBI Taxonomy" id="648752"/>
    <lineage>
        <taxon>Bacteria</taxon>
        <taxon>Bacillati</taxon>
        <taxon>Actinomycetota</taxon>
        <taxon>Actinomycetes</taxon>
        <taxon>Propionibacteriales</taxon>
        <taxon>Actinopolymorphaceae</taxon>
        <taxon>Actinopolymorpha</taxon>
    </lineage>
</organism>
<keyword evidence="6 11" id="KW-0812">Transmembrane</keyword>
<keyword evidence="15" id="KW-1185">Reference proteome</keyword>
<feature type="domain" description="HAMP" evidence="13">
    <location>
        <begin position="155"/>
        <end position="208"/>
    </location>
</feature>
<keyword evidence="8 11" id="KW-1133">Transmembrane helix</keyword>
<dbReference type="GO" id="GO:0000155">
    <property type="term" value="F:phosphorelay sensor kinase activity"/>
    <property type="evidence" value="ECO:0007669"/>
    <property type="project" value="InterPro"/>
</dbReference>
<dbReference type="Pfam" id="PF02518">
    <property type="entry name" value="HATPase_c"/>
    <property type="match status" value="1"/>
</dbReference>
<comment type="catalytic activity">
    <reaction evidence="1">
        <text>ATP + protein L-histidine = ADP + protein N-phospho-L-histidine.</text>
        <dbReference type="EC" id="2.7.13.3"/>
    </reaction>
</comment>
<dbReference type="InterPro" id="IPR003661">
    <property type="entry name" value="HisK_dim/P_dom"/>
</dbReference>
<evidence type="ECO:0000259" key="12">
    <source>
        <dbReference type="PROSITE" id="PS50109"/>
    </source>
</evidence>
<feature type="transmembrane region" description="Helical" evidence="11">
    <location>
        <begin position="131"/>
        <end position="154"/>
    </location>
</feature>
<reference evidence="14" key="1">
    <citation type="submission" date="2020-10" db="EMBL/GenBank/DDBJ databases">
        <title>Sequencing the genomes of 1000 actinobacteria strains.</title>
        <authorList>
            <person name="Klenk H.-P."/>
        </authorList>
    </citation>
    <scope>NUCLEOTIDE SEQUENCE</scope>
    <source>
        <strain evidence="14">DSM 45354</strain>
    </source>
</reference>
<feature type="domain" description="Histidine kinase" evidence="12">
    <location>
        <begin position="216"/>
        <end position="430"/>
    </location>
</feature>
<accession>A0A927MP84</accession>
<protein>
    <recommendedName>
        <fullName evidence="3">histidine kinase</fullName>
        <ecNumber evidence="3">2.7.13.3</ecNumber>
    </recommendedName>
</protein>
<dbReference type="Pfam" id="PF00512">
    <property type="entry name" value="HisKA"/>
    <property type="match status" value="1"/>
</dbReference>
<dbReference type="Gene3D" id="3.30.565.10">
    <property type="entry name" value="Histidine kinase-like ATPase, C-terminal domain"/>
    <property type="match status" value="1"/>
</dbReference>
<evidence type="ECO:0000313" key="15">
    <source>
        <dbReference type="Proteomes" id="UP000638648"/>
    </source>
</evidence>
<dbReference type="InterPro" id="IPR003660">
    <property type="entry name" value="HAMP_dom"/>
</dbReference>
<dbReference type="EC" id="2.7.13.3" evidence="3"/>
<sequence length="459" mass="49212">MLGHRRISGRLARLAGAGLARLPRRTVRLRLTMLYGGLFLVSGAALLAVTYLLVVNATAGIIFEGQSGDLALRGMYSGKGATSQEGGGPTEQRIQIQGPNLEGLTPQQAQAQAAQLKQQALHQHDAELRRLLTQSGIALAVMSVLSIVLGWFIAGRVLRKLRTITTTVRNISATSLHDRLALDGPDDELKELGDTFDGLLARLEAAFQAQRRFVANASHELRTPLARQRVLAQVALADPDASLHTLRVAHERVLASGRQQEQLIEALLTLAKGQVGLDRYETFDLAALADDILVARQAAVGELRLDVDARLRPALAAGDRRLVRQLIANLVDNAIRHNISPGWIAVATRISDGHAVMSVTNSGPFVPPEEVDRLVEPFHRLGADRTSHTDGHGLGLSIVQAIATTHHAAVTARSRPAGGLEIEVVFPLISSDGPAPTGRVPQRDEFLGAEAVGYATATH</sequence>
<feature type="transmembrane region" description="Helical" evidence="11">
    <location>
        <begin position="31"/>
        <end position="54"/>
    </location>
</feature>
<dbReference type="SMART" id="SM00388">
    <property type="entry name" value="HisKA"/>
    <property type="match status" value="1"/>
</dbReference>
<evidence type="ECO:0000256" key="2">
    <source>
        <dbReference type="ARBA" id="ARBA00004236"/>
    </source>
</evidence>
<evidence type="ECO:0000256" key="5">
    <source>
        <dbReference type="ARBA" id="ARBA00022679"/>
    </source>
</evidence>
<dbReference type="InterPro" id="IPR050428">
    <property type="entry name" value="TCS_sensor_his_kinase"/>
</dbReference>
<dbReference type="Pfam" id="PF00672">
    <property type="entry name" value="HAMP"/>
    <property type="match status" value="1"/>
</dbReference>
<dbReference type="SUPFAM" id="SSF55874">
    <property type="entry name" value="ATPase domain of HSP90 chaperone/DNA topoisomerase II/histidine kinase"/>
    <property type="match status" value="1"/>
</dbReference>
<dbReference type="CDD" id="cd00082">
    <property type="entry name" value="HisKA"/>
    <property type="match status" value="1"/>
</dbReference>
<evidence type="ECO:0000256" key="9">
    <source>
        <dbReference type="ARBA" id="ARBA00023012"/>
    </source>
</evidence>
<dbReference type="InterPro" id="IPR036890">
    <property type="entry name" value="HATPase_C_sf"/>
</dbReference>
<dbReference type="GO" id="GO:0005886">
    <property type="term" value="C:plasma membrane"/>
    <property type="evidence" value="ECO:0007669"/>
    <property type="project" value="UniProtKB-SubCell"/>
</dbReference>
<keyword evidence="4" id="KW-0597">Phosphoprotein</keyword>
<name>A0A927MP84_9ACTN</name>
<dbReference type="PROSITE" id="PS50109">
    <property type="entry name" value="HIS_KIN"/>
    <property type="match status" value="1"/>
</dbReference>
<evidence type="ECO:0000259" key="13">
    <source>
        <dbReference type="PROSITE" id="PS50885"/>
    </source>
</evidence>
<dbReference type="PANTHER" id="PTHR45436">
    <property type="entry name" value="SENSOR HISTIDINE KINASE YKOH"/>
    <property type="match status" value="1"/>
</dbReference>
<dbReference type="RefSeq" id="WP_192748775.1">
    <property type="nucleotide sequence ID" value="NZ_BAABJL010000173.1"/>
</dbReference>
<comment type="subcellular location">
    <subcellularLocation>
        <location evidence="2">Cell membrane</location>
    </subcellularLocation>
</comment>
<keyword evidence="5" id="KW-0808">Transferase</keyword>
<evidence type="ECO:0000256" key="1">
    <source>
        <dbReference type="ARBA" id="ARBA00000085"/>
    </source>
</evidence>
<evidence type="ECO:0000256" key="11">
    <source>
        <dbReference type="SAM" id="Phobius"/>
    </source>
</evidence>
<dbReference type="PRINTS" id="PR00344">
    <property type="entry name" value="BCTRLSENSOR"/>
</dbReference>
<comment type="caution">
    <text evidence="14">The sequence shown here is derived from an EMBL/GenBank/DDBJ whole genome shotgun (WGS) entry which is preliminary data.</text>
</comment>
<evidence type="ECO:0000256" key="6">
    <source>
        <dbReference type="ARBA" id="ARBA00022692"/>
    </source>
</evidence>
<evidence type="ECO:0000313" key="14">
    <source>
        <dbReference type="EMBL" id="MBE1604164.1"/>
    </source>
</evidence>